<name>A0A024UGC6_9STRA</name>
<organism evidence="1">
    <name type="scientific">Aphanomyces invadans</name>
    <dbReference type="NCBI Taxonomy" id="157072"/>
    <lineage>
        <taxon>Eukaryota</taxon>
        <taxon>Sar</taxon>
        <taxon>Stramenopiles</taxon>
        <taxon>Oomycota</taxon>
        <taxon>Saprolegniomycetes</taxon>
        <taxon>Saprolegniales</taxon>
        <taxon>Verrucalvaceae</taxon>
        <taxon>Aphanomyces</taxon>
    </lineage>
</organism>
<dbReference type="AlphaFoldDB" id="A0A024UGC6"/>
<protein>
    <submittedName>
        <fullName evidence="1">Uncharacterized protein</fullName>
    </submittedName>
</protein>
<proteinExistence type="predicted"/>
<dbReference type="EMBL" id="KI913957">
    <property type="protein sequence ID" value="ETW05339.1"/>
    <property type="molecule type" value="Genomic_DNA"/>
</dbReference>
<sequence length="140" mass="14320">MPTPAVEPDAAAIERAMQPLPGIVPVAAIGTPVMDGRLRLQYSRQNYLMEDAGVGSFVHFDATDLYSCGFKNTSTNIGCASSTTGGCGILEGGCGASGSPSCACSIGGGAAVDRATAKVVEDVAKVVPRLVSIQRRCCHD</sequence>
<gene>
    <name evidence="1" type="ORF">H310_04278</name>
</gene>
<evidence type="ECO:0000313" key="1">
    <source>
        <dbReference type="EMBL" id="ETW05339.1"/>
    </source>
</evidence>
<reference evidence="1" key="1">
    <citation type="submission" date="2013-12" db="EMBL/GenBank/DDBJ databases">
        <title>The Genome Sequence of Aphanomyces invadans NJM9701.</title>
        <authorList>
            <consortium name="The Broad Institute Genomics Platform"/>
            <person name="Russ C."/>
            <person name="Tyler B."/>
            <person name="van West P."/>
            <person name="Dieguez-Uribeondo J."/>
            <person name="Young S.K."/>
            <person name="Zeng Q."/>
            <person name="Gargeya S."/>
            <person name="Fitzgerald M."/>
            <person name="Abouelleil A."/>
            <person name="Alvarado L."/>
            <person name="Chapman S.B."/>
            <person name="Gainer-Dewar J."/>
            <person name="Goldberg J."/>
            <person name="Griggs A."/>
            <person name="Gujja S."/>
            <person name="Hansen M."/>
            <person name="Howarth C."/>
            <person name="Imamovic A."/>
            <person name="Ireland A."/>
            <person name="Larimer J."/>
            <person name="McCowan C."/>
            <person name="Murphy C."/>
            <person name="Pearson M."/>
            <person name="Poon T.W."/>
            <person name="Priest M."/>
            <person name="Roberts A."/>
            <person name="Saif S."/>
            <person name="Shea T."/>
            <person name="Sykes S."/>
            <person name="Wortman J."/>
            <person name="Nusbaum C."/>
            <person name="Birren B."/>
        </authorList>
    </citation>
    <scope>NUCLEOTIDE SEQUENCE [LARGE SCALE GENOMIC DNA]</scope>
    <source>
        <strain evidence="1">NJM9701</strain>
    </source>
</reference>
<dbReference type="RefSeq" id="XP_008866777.1">
    <property type="nucleotide sequence ID" value="XM_008868555.1"/>
</dbReference>
<dbReference type="GeneID" id="20081328"/>
<accession>A0A024UGC6</accession>
<dbReference type="VEuPathDB" id="FungiDB:H310_04278"/>